<accession>A0A2R8AGV1</accession>
<reference evidence="2 3" key="1">
    <citation type="submission" date="2018-03" db="EMBL/GenBank/DDBJ databases">
        <authorList>
            <person name="Keele B.F."/>
        </authorList>
    </citation>
    <scope>NUCLEOTIDE SEQUENCE [LARGE SCALE GENOMIC DNA]</scope>
    <source>
        <strain evidence="2 3">CECT 8811</strain>
    </source>
</reference>
<keyword evidence="2" id="KW-0378">Hydrolase</keyword>
<dbReference type="PANTHER" id="PTHR43194">
    <property type="entry name" value="HYDROLASE ALPHA/BETA FOLD FAMILY"/>
    <property type="match status" value="1"/>
</dbReference>
<dbReference type="EC" id="3.1.1.1" evidence="2"/>
<dbReference type="InterPro" id="IPR029058">
    <property type="entry name" value="AB_hydrolase_fold"/>
</dbReference>
<dbReference type="RefSeq" id="WP_108855417.1">
    <property type="nucleotide sequence ID" value="NZ_OMOI01000001.1"/>
</dbReference>
<gene>
    <name evidence="2" type="primary">lipV</name>
    <name evidence="2" type="ORF">ALP8811_00289</name>
</gene>
<dbReference type="PANTHER" id="PTHR43194:SF5">
    <property type="entry name" value="PIMELOYL-[ACYL-CARRIER PROTEIN] METHYL ESTER ESTERASE"/>
    <property type="match status" value="1"/>
</dbReference>
<dbReference type="PRINTS" id="PR00412">
    <property type="entry name" value="EPOXHYDRLASE"/>
</dbReference>
<dbReference type="InterPro" id="IPR000073">
    <property type="entry name" value="AB_hydrolase_1"/>
</dbReference>
<organism evidence="2 3">
    <name type="scientific">Aliiroseovarius pelagivivens</name>
    <dbReference type="NCBI Taxonomy" id="1639690"/>
    <lineage>
        <taxon>Bacteria</taxon>
        <taxon>Pseudomonadati</taxon>
        <taxon>Pseudomonadota</taxon>
        <taxon>Alphaproteobacteria</taxon>
        <taxon>Rhodobacterales</taxon>
        <taxon>Paracoccaceae</taxon>
        <taxon>Aliiroseovarius</taxon>
    </lineage>
</organism>
<name>A0A2R8AGV1_9RHOB</name>
<dbReference type="OrthoDB" id="9804723at2"/>
<dbReference type="EMBL" id="OMOI01000001">
    <property type="protein sequence ID" value="SPF75302.1"/>
    <property type="molecule type" value="Genomic_DNA"/>
</dbReference>
<evidence type="ECO:0000313" key="2">
    <source>
        <dbReference type="EMBL" id="SPF75302.1"/>
    </source>
</evidence>
<dbReference type="InterPro" id="IPR050228">
    <property type="entry name" value="Carboxylesterase_BioH"/>
</dbReference>
<dbReference type="PRINTS" id="PR00111">
    <property type="entry name" value="ABHYDROLASE"/>
</dbReference>
<feature type="domain" description="AB hydrolase-1" evidence="1">
    <location>
        <begin position="23"/>
        <end position="261"/>
    </location>
</feature>
<dbReference type="Gene3D" id="3.40.50.1820">
    <property type="entry name" value="alpha/beta hydrolase"/>
    <property type="match status" value="1"/>
</dbReference>
<evidence type="ECO:0000313" key="3">
    <source>
        <dbReference type="Proteomes" id="UP000244911"/>
    </source>
</evidence>
<dbReference type="Proteomes" id="UP000244911">
    <property type="component" value="Unassembled WGS sequence"/>
</dbReference>
<dbReference type="InterPro" id="IPR000639">
    <property type="entry name" value="Epox_hydrolase-like"/>
</dbReference>
<protein>
    <submittedName>
        <fullName evidence="2">Lipase LipV</fullName>
        <ecNumber evidence="2">3.1.1.1</ecNumber>
    </submittedName>
</protein>
<dbReference type="AlphaFoldDB" id="A0A2R8AGV1"/>
<keyword evidence="3" id="KW-1185">Reference proteome</keyword>
<dbReference type="GO" id="GO:0106435">
    <property type="term" value="F:carboxylesterase activity"/>
    <property type="evidence" value="ECO:0007669"/>
    <property type="project" value="UniProtKB-EC"/>
</dbReference>
<dbReference type="SUPFAM" id="SSF53474">
    <property type="entry name" value="alpha/beta-Hydrolases"/>
    <property type="match status" value="1"/>
</dbReference>
<sequence>MLEELGGCPTYWDQQGTGARAALFIHCSLAHSGAWRGVRTVLGNDLTTLAYDLPGHGRSAEWDGQDDYQDTATQAALDLLDRHAQGPVDLVGHSFGGTIALRLAQMAPDKVRSLTLYEPVLFSTAKDDPAYVENNAYMTGVFADAMRAGDRMEAARLFNCQWGSDAGWEALPNRLKTDMADQIHLIPAARCVTHEDVHGQVAPGALEKVTLPVLLLEGERSPDLVRAVHDRMEARFPNVRRKVIAGAGHMGPISHPREVAACIREHLLHAEAV</sequence>
<proteinExistence type="predicted"/>
<dbReference type="Pfam" id="PF12697">
    <property type="entry name" value="Abhydrolase_6"/>
    <property type="match status" value="1"/>
</dbReference>
<evidence type="ECO:0000259" key="1">
    <source>
        <dbReference type="Pfam" id="PF12697"/>
    </source>
</evidence>